<gene>
    <name evidence="2" type="ORF">GJV85_02990</name>
</gene>
<organism evidence="2 3">
    <name type="scientific">Sulfurimonas aquatica</name>
    <dbReference type="NCBI Taxonomy" id="2672570"/>
    <lineage>
        <taxon>Bacteria</taxon>
        <taxon>Pseudomonadati</taxon>
        <taxon>Campylobacterota</taxon>
        <taxon>Epsilonproteobacteria</taxon>
        <taxon>Campylobacterales</taxon>
        <taxon>Sulfurimonadaceae</taxon>
        <taxon>Sulfurimonas</taxon>
    </lineage>
</organism>
<protein>
    <submittedName>
        <fullName evidence="2">NAD(P)/FAD-dependent oxidoreductase</fullName>
    </submittedName>
</protein>
<reference evidence="2" key="1">
    <citation type="submission" date="2019-11" db="EMBL/GenBank/DDBJ databases">
        <authorList>
            <person name="Kojima H."/>
        </authorList>
    </citation>
    <scope>NUCLEOTIDE SEQUENCE</scope>
    <source>
        <strain evidence="2">H1576</strain>
    </source>
</reference>
<dbReference type="EMBL" id="CP046072">
    <property type="protein sequence ID" value="QSZ41120.1"/>
    <property type="molecule type" value="Genomic_DNA"/>
</dbReference>
<dbReference type="InterPro" id="IPR036188">
    <property type="entry name" value="FAD/NAD-bd_sf"/>
</dbReference>
<dbReference type="PRINTS" id="PR00368">
    <property type="entry name" value="FADPNR"/>
</dbReference>
<reference evidence="2" key="2">
    <citation type="submission" date="2021-04" db="EMBL/GenBank/DDBJ databases">
        <title>Isolation and characterization of a novel species of the genus Sulfurimonas.</title>
        <authorList>
            <person name="Fukui M."/>
        </authorList>
    </citation>
    <scope>NUCLEOTIDE SEQUENCE</scope>
    <source>
        <strain evidence="2">H1576</strain>
    </source>
</reference>
<feature type="domain" description="FAD/NAD(P)-binding" evidence="1">
    <location>
        <begin position="44"/>
        <end position="168"/>
    </location>
</feature>
<dbReference type="GO" id="GO:0071949">
    <property type="term" value="F:FAD binding"/>
    <property type="evidence" value="ECO:0007669"/>
    <property type="project" value="TreeGrafter"/>
</dbReference>
<keyword evidence="3" id="KW-1185">Reference proteome</keyword>
<dbReference type="PANTHER" id="PTHR10632">
    <property type="entry name" value="SULFIDE:QUINONE OXIDOREDUCTASE"/>
    <property type="match status" value="1"/>
</dbReference>
<dbReference type="GO" id="GO:0070224">
    <property type="term" value="F:sulfide:quinone oxidoreductase activity"/>
    <property type="evidence" value="ECO:0007669"/>
    <property type="project" value="TreeGrafter"/>
</dbReference>
<evidence type="ECO:0000313" key="3">
    <source>
        <dbReference type="Proteomes" id="UP000671852"/>
    </source>
</evidence>
<name>A0A975GC05_9BACT</name>
<dbReference type="KEGG" id="saqt:GJV85_02990"/>
<dbReference type="InterPro" id="IPR015904">
    <property type="entry name" value="Sulphide_quinone_reductase"/>
</dbReference>
<dbReference type="Pfam" id="PF07992">
    <property type="entry name" value="Pyr_redox_2"/>
    <property type="match status" value="1"/>
</dbReference>
<evidence type="ECO:0000313" key="2">
    <source>
        <dbReference type="EMBL" id="QSZ41120.1"/>
    </source>
</evidence>
<sequence>MITKTKKMLPRREAIKTIALSTLSAKLLADSSSNKIAQIDSNAKIVIVGGGTAGITILSHLTKSIKNHNITIIAPNEIHIYQPGQVYVAAGLYQTQDILKETKEYIPDGVEWIKEKVESFLPDENSLLTSTGKKVSYDYLIVATGLEYRYEDIKGLKKEDIGTRGISSVYLNNTDTGEATGGLLTWQWFQDIKEAAKKKKLKLLYTMPHTSVKCGGVAQMIMYLSADYLKKENINAEFIYTPSGARLFGLKAIDEKLHESQKRYDSITNRFHHELIEIDIKTKIAIYKHEYELKKGWDEEFQEWESIEKKSEIVKINYDFIHIVPPMVATSSVAKSKLAKDSGHFKGWLDVDMNSLGHTKYKNVFGLGDICGTPLGKTVPTIERQAKVVKNNLIALITKKELASSFDGYSVCPIKTAYGELVLAAFDYNGVVKKDQGFKNSKKKDWLSDLYVTKPEYWSKTLRGEV</sequence>
<dbReference type="SUPFAM" id="SSF51905">
    <property type="entry name" value="FAD/NAD(P)-binding domain"/>
    <property type="match status" value="1"/>
</dbReference>
<dbReference type="AlphaFoldDB" id="A0A975GC05"/>
<dbReference type="PANTHER" id="PTHR10632:SF2">
    <property type="entry name" value="SULFIDE:QUINONE OXIDOREDUCTASE, MITOCHONDRIAL"/>
    <property type="match status" value="1"/>
</dbReference>
<proteinExistence type="predicted"/>
<dbReference type="Gene3D" id="3.50.50.60">
    <property type="entry name" value="FAD/NAD(P)-binding domain"/>
    <property type="match status" value="2"/>
</dbReference>
<accession>A0A975GC05</accession>
<dbReference type="InterPro" id="IPR023753">
    <property type="entry name" value="FAD/NAD-binding_dom"/>
</dbReference>
<evidence type="ECO:0000259" key="1">
    <source>
        <dbReference type="Pfam" id="PF07992"/>
    </source>
</evidence>
<dbReference type="Proteomes" id="UP000671852">
    <property type="component" value="Chromosome"/>
</dbReference>
<dbReference type="GO" id="GO:0070221">
    <property type="term" value="P:sulfide oxidation, using sulfide:quinone oxidoreductase"/>
    <property type="evidence" value="ECO:0007669"/>
    <property type="project" value="TreeGrafter"/>
</dbReference>